<evidence type="ECO:0000313" key="2">
    <source>
        <dbReference type="Proteomes" id="UP001501758"/>
    </source>
</evidence>
<gene>
    <name evidence="1" type="ORF">GCM10009430_16140</name>
</gene>
<dbReference type="EMBL" id="BAAAGE010000001">
    <property type="protein sequence ID" value="GAA0718257.1"/>
    <property type="molecule type" value="Genomic_DNA"/>
</dbReference>
<keyword evidence="2" id="KW-1185">Reference proteome</keyword>
<reference evidence="2" key="1">
    <citation type="journal article" date="2019" name="Int. J. Syst. Evol. Microbiol.">
        <title>The Global Catalogue of Microorganisms (GCM) 10K type strain sequencing project: providing services to taxonomists for standard genome sequencing and annotation.</title>
        <authorList>
            <consortium name="The Broad Institute Genomics Platform"/>
            <consortium name="The Broad Institute Genome Sequencing Center for Infectious Disease"/>
            <person name="Wu L."/>
            <person name="Ma J."/>
        </authorList>
    </citation>
    <scope>NUCLEOTIDE SEQUENCE [LARGE SCALE GENOMIC DNA]</scope>
    <source>
        <strain evidence="2">JCM 15974</strain>
    </source>
</reference>
<comment type="caution">
    <text evidence="1">The sequence shown here is derived from an EMBL/GenBank/DDBJ whole genome shotgun (WGS) entry which is preliminary data.</text>
</comment>
<name>A0ABP3TY54_9FLAO</name>
<evidence type="ECO:0000313" key="1">
    <source>
        <dbReference type="EMBL" id="GAA0718257.1"/>
    </source>
</evidence>
<dbReference type="RefSeq" id="WP_343911818.1">
    <property type="nucleotide sequence ID" value="NZ_BAAAGE010000001.1"/>
</dbReference>
<sequence>MDQLITELKGHFPKAAIHKLDESMIEVQMPKAKESVIIQEQEEEGRYTVSYLRLEVDEIRRIKKEITVTNVNILKSGIFWILKGIQKNGKVTPEF</sequence>
<dbReference type="Proteomes" id="UP001501758">
    <property type="component" value="Unassembled WGS sequence"/>
</dbReference>
<protein>
    <submittedName>
        <fullName evidence="1">Uncharacterized protein</fullName>
    </submittedName>
</protein>
<organism evidence="1 2">
    <name type="scientific">Aquimarina litoralis</name>
    <dbReference type="NCBI Taxonomy" id="584605"/>
    <lineage>
        <taxon>Bacteria</taxon>
        <taxon>Pseudomonadati</taxon>
        <taxon>Bacteroidota</taxon>
        <taxon>Flavobacteriia</taxon>
        <taxon>Flavobacteriales</taxon>
        <taxon>Flavobacteriaceae</taxon>
        <taxon>Aquimarina</taxon>
    </lineage>
</organism>
<proteinExistence type="predicted"/>
<accession>A0ABP3TY54</accession>